<protein>
    <submittedName>
        <fullName evidence="2">Three-Cys-motif partner protein</fullName>
    </submittedName>
</protein>
<dbReference type="AlphaFoldDB" id="A0A1X7EME3"/>
<dbReference type="STRING" id="286727.SAMN02982917_1875"/>
<dbReference type="InterPro" id="IPR031009">
    <property type="entry name" value="Tcm_partner"/>
</dbReference>
<dbReference type="EMBL" id="FXAK01000002">
    <property type="protein sequence ID" value="SMF36690.1"/>
    <property type="molecule type" value="Genomic_DNA"/>
</dbReference>
<name>A0A1X7EME3_9PROT</name>
<dbReference type="Pfam" id="PF22560">
    <property type="entry name" value="GMT-wHTH"/>
    <property type="match status" value="1"/>
</dbReference>
<dbReference type="NCBIfam" id="TIGR04474">
    <property type="entry name" value="tcm_partner"/>
    <property type="match status" value="1"/>
</dbReference>
<gene>
    <name evidence="2" type="ORF">SAMN02982917_1875</name>
</gene>
<proteinExistence type="predicted"/>
<feature type="domain" description="GMT-like wHTH" evidence="1">
    <location>
        <begin position="280"/>
        <end position="352"/>
    </location>
</feature>
<dbReference type="InterPro" id="IPR054339">
    <property type="entry name" value="GMT_wHTH"/>
</dbReference>
<evidence type="ECO:0000313" key="2">
    <source>
        <dbReference type="EMBL" id="SMF36690.1"/>
    </source>
</evidence>
<evidence type="ECO:0000313" key="3">
    <source>
        <dbReference type="Proteomes" id="UP000192936"/>
    </source>
</evidence>
<dbReference type="OrthoDB" id="275124at2"/>
<dbReference type="Proteomes" id="UP000192936">
    <property type="component" value="Unassembled WGS sequence"/>
</dbReference>
<dbReference type="RefSeq" id="WP_085084463.1">
    <property type="nucleotide sequence ID" value="NZ_FXAK01000002.1"/>
</dbReference>
<sequence>MLAQKFFEERSDQSEVKARIVQKYFDAWSNVIVATQARYGGDKIVYIDLYAGPGRYRDGSASTPLLILEKAIANPKIGPKLVAIFNDGDSNNTDTLRNEIAVLSGVEKLKKLPTVLNAVVGEELEKALSGVRLAPTFSFIDPFGYKGLSLKIVNAVIKDWGCDCVFFFNYNRINMGLANDKVAHHMDALFGQERADKLRKALAEMEPGERDAFILNELSSALKEMGGRYVLPFRFKREAGDRTSHYLVFVSKNIRGYEIMKDIMAGESSTADQGVPSFTYAPADAKYPLLFSLSRPLDGLADDLVKRFAGRTLTMGEVHAEHHVDTPFVPKNYKAALRRLEADGRITADPPAKNRRVIKGEVTFPEHVKVKFP</sequence>
<reference evidence="2 3" key="1">
    <citation type="submission" date="2017-04" db="EMBL/GenBank/DDBJ databases">
        <authorList>
            <person name="Afonso C.L."/>
            <person name="Miller P.J."/>
            <person name="Scott M.A."/>
            <person name="Spackman E."/>
            <person name="Goraichik I."/>
            <person name="Dimitrov K.M."/>
            <person name="Suarez D.L."/>
            <person name="Swayne D.E."/>
        </authorList>
    </citation>
    <scope>NUCLEOTIDE SEQUENCE [LARGE SCALE GENOMIC DNA]</scope>
    <source>
        <strain evidence="2 3">A2P</strain>
    </source>
</reference>
<accession>A0A1X7EME3</accession>
<evidence type="ECO:0000259" key="1">
    <source>
        <dbReference type="Pfam" id="PF22560"/>
    </source>
</evidence>
<organism evidence="2 3">
    <name type="scientific">Azospirillum oryzae</name>
    <dbReference type="NCBI Taxonomy" id="286727"/>
    <lineage>
        <taxon>Bacteria</taxon>
        <taxon>Pseudomonadati</taxon>
        <taxon>Pseudomonadota</taxon>
        <taxon>Alphaproteobacteria</taxon>
        <taxon>Rhodospirillales</taxon>
        <taxon>Azospirillaceae</taxon>
        <taxon>Azospirillum</taxon>
    </lineage>
</organism>